<dbReference type="SUPFAM" id="SSF52047">
    <property type="entry name" value="RNI-like"/>
    <property type="match status" value="1"/>
</dbReference>
<evidence type="ECO:0000313" key="1">
    <source>
        <dbReference type="EMBL" id="CCD18182.1"/>
    </source>
</evidence>
<dbReference type="AlphaFoldDB" id="F9WKZ8"/>
<gene>
    <name evidence="1" type="ORF">TvY486_0008200</name>
</gene>
<reference evidence="1 2" key="1">
    <citation type="journal article" date="2012" name="Proc. Natl. Acad. Sci. U.S.A.">
        <title>Antigenic diversity is generated by distinct evolutionary mechanisms in African trypanosome species.</title>
        <authorList>
            <person name="Jackson A.P."/>
            <person name="Berry A."/>
            <person name="Aslett M."/>
            <person name="Allison H.C."/>
            <person name="Burton P."/>
            <person name="Vavrova-Anderson J."/>
            <person name="Brown R."/>
            <person name="Browne H."/>
            <person name="Corton N."/>
            <person name="Hauser H."/>
            <person name="Gamble J."/>
            <person name="Gilderthorp R."/>
            <person name="Marcello L."/>
            <person name="McQuillan J."/>
            <person name="Otto T.D."/>
            <person name="Quail M.A."/>
            <person name="Sanders M.J."/>
            <person name="van Tonder A."/>
            <person name="Ginger M.L."/>
            <person name="Field M.C."/>
            <person name="Barry J.D."/>
            <person name="Hertz-Fowler C."/>
            <person name="Berriman M."/>
        </authorList>
    </citation>
    <scope>NUCLEOTIDE SEQUENCE</scope>
    <source>
        <strain evidence="1 2">Y486</strain>
    </source>
</reference>
<keyword evidence="2" id="KW-1185">Reference proteome</keyword>
<dbReference type="SMART" id="SM00367">
    <property type="entry name" value="LRR_CC"/>
    <property type="match status" value="6"/>
</dbReference>
<dbReference type="Proteomes" id="UP000009027">
    <property type="component" value="Unassembled WGS sequence"/>
</dbReference>
<accession>F9WKZ8</accession>
<dbReference type="GO" id="GO:0019005">
    <property type="term" value="C:SCF ubiquitin ligase complex"/>
    <property type="evidence" value="ECO:0007669"/>
    <property type="project" value="TreeGrafter"/>
</dbReference>
<evidence type="ECO:0008006" key="3">
    <source>
        <dbReference type="Google" id="ProtNLM"/>
    </source>
</evidence>
<dbReference type="Gene3D" id="3.80.10.10">
    <property type="entry name" value="Ribonuclease Inhibitor"/>
    <property type="match status" value="3"/>
</dbReference>
<evidence type="ECO:0000313" key="2">
    <source>
        <dbReference type="Proteomes" id="UP000009027"/>
    </source>
</evidence>
<sequence>MKRERYDCISTELRRNVRDVSILEQKLSSADLEPLRGCTAVDSLKFLKCRGVMNVEALSAVHSLRDLHVDLEGELHNLPALQNLPYLKRLFIDNENLRDCDVLPLCGMSSLEEVALHNASAIVHIGRFGRMPCLRVLTLHRVGVTDDFLCSLTTSGSLTHLNLTECSRLTDVEPLASIKTLEQVNLSGSFPGVRGLGALGSLPRLRELNLKHTAVTDDCLKTLSASKTLVRLFLGDCRRLTDVTPLVKISSLQVVDLSDCSGITKGMGGFGTLPGLYLLSLTGTALTDEQLQELCASQSLESLSIKRCKLLTDVGVLGFVTTLRELDMSECDGVARGFCSFSALRELRSLYMTFTRVTNECLCEIAKCTQLVKLSVAGCKKLTDISCLAQVHTLEDLNVNMCEHIDDGLGVLGGLEELRTLRMSSTAVGNDELRLVCKSKTLERSELEGCERITDVSALAAAQSLMFLNLDKCQKVVTGVGELGKLPALRVISLQGATVTEDDMKSLKMYNKRLFVQQ</sequence>
<dbReference type="EMBL" id="CAEX01000548">
    <property type="protein sequence ID" value="CCD18182.1"/>
    <property type="molecule type" value="Genomic_DNA"/>
</dbReference>
<protein>
    <recommendedName>
        <fullName evidence="3">Leucine-rich repeat protein (LRRP)</fullName>
    </recommendedName>
</protein>
<dbReference type="InterPro" id="IPR006553">
    <property type="entry name" value="Leu-rich_rpt_Cys-con_subtyp"/>
</dbReference>
<dbReference type="VEuPathDB" id="TriTrypDB:TvY486_0008200"/>
<dbReference type="SUPFAM" id="SSF52058">
    <property type="entry name" value="L domain-like"/>
    <property type="match status" value="1"/>
</dbReference>
<proteinExistence type="predicted"/>
<name>F9WKZ8_TRYVY</name>
<dbReference type="InterPro" id="IPR032675">
    <property type="entry name" value="LRR_dom_sf"/>
</dbReference>
<dbReference type="PANTHER" id="PTHR13318">
    <property type="entry name" value="PARTNER OF PAIRED, ISOFORM B-RELATED"/>
    <property type="match status" value="1"/>
</dbReference>
<dbReference type="GO" id="GO:0031146">
    <property type="term" value="P:SCF-dependent proteasomal ubiquitin-dependent protein catabolic process"/>
    <property type="evidence" value="ECO:0007669"/>
    <property type="project" value="TreeGrafter"/>
</dbReference>
<organism evidence="1 2">
    <name type="scientific">Trypanosoma vivax (strain Y486)</name>
    <dbReference type="NCBI Taxonomy" id="1055687"/>
    <lineage>
        <taxon>Eukaryota</taxon>
        <taxon>Discoba</taxon>
        <taxon>Euglenozoa</taxon>
        <taxon>Kinetoplastea</taxon>
        <taxon>Metakinetoplastina</taxon>
        <taxon>Trypanosomatida</taxon>
        <taxon>Trypanosomatidae</taxon>
        <taxon>Trypanosoma</taxon>
        <taxon>Duttonella</taxon>
    </lineage>
</organism>